<evidence type="ECO:0000259" key="1">
    <source>
        <dbReference type="Pfam" id="PF04480"/>
    </source>
</evidence>
<reference evidence="3" key="1">
    <citation type="submission" date="2016-10" db="EMBL/GenBank/DDBJ databases">
        <authorList>
            <person name="Varghese N."/>
            <person name="Submissions S."/>
        </authorList>
    </citation>
    <scope>NUCLEOTIDE SEQUENCE [LARGE SCALE GENOMIC DNA]</scope>
    <source>
        <strain evidence="3">DSM 22951</strain>
    </source>
</reference>
<dbReference type="InterPro" id="IPR011335">
    <property type="entry name" value="Restrct_endonuc-II-like"/>
</dbReference>
<gene>
    <name evidence="2" type="ORF">SAMN04489750_2323</name>
</gene>
<dbReference type="Gene3D" id="3.40.960.10">
    <property type="entry name" value="VSR Endonuclease"/>
    <property type="match status" value="1"/>
</dbReference>
<dbReference type="OrthoDB" id="3173471at2"/>
<protein>
    <recommendedName>
        <fullName evidence="1">DUF559 domain-containing protein</fullName>
    </recommendedName>
</protein>
<dbReference type="SUPFAM" id="SSF52980">
    <property type="entry name" value="Restriction endonuclease-like"/>
    <property type="match status" value="1"/>
</dbReference>
<evidence type="ECO:0000313" key="3">
    <source>
        <dbReference type="Proteomes" id="UP000250028"/>
    </source>
</evidence>
<keyword evidence="3" id="KW-1185">Reference proteome</keyword>
<feature type="domain" description="DUF559" evidence="1">
    <location>
        <begin position="203"/>
        <end position="280"/>
    </location>
</feature>
<dbReference type="AlphaFoldDB" id="A0A2Y8ZRH5"/>
<proteinExistence type="predicted"/>
<dbReference type="InterPro" id="IPR007569">
    <property type="entry name" value="DUF559"/>
</dbReference>
<organism evidence="2 3">
    <name type="scientific">Branchiibius hedensis</name>
    <dbReference type="NCBI Taxonomy" id="672460"/>
    <lineage>
        <taxon>Bacteria</taxon>
        <taxon>Bacillati</taxon>
        <taxon>Actinomycetota</taxon>
        <taxon>Actinomycetes</taxon>
        <taxon>Micrococcales</taxon>
        <taxon>Dermacoccaceae</taxon>
        <taxon>Branchiibius</taxon>
    </lineage>
</organism>
<accession>A0A2Y8ZRH5</accession>
<dbReference type="Proteomes" id="UP000250028">
    <property type="component" value="Unassembled WGS sequence"/>
</dbReference>
<sequence length="308" mass="34774">MSDALPKRRFGLITRAEANAAGVTDAMLRSRKFRRVGHGVYADRSYPPSEALRLDAALLVAPAETVVARHSAARLWHGVVPDSAMVTLNLPGHRRLRLDGVEVRSVASAQVVVLDGRPVTTPAQTFCELATDLDLVDLVILGDSLVRAKKCRPEDLVRRATQWRGARCQLARRAASLVRAGVRSPKETRLRMLIVLAGLPEPLVGLKFRDADGRIRYELDLAYREKIGLEYDGHDHHSTPRDREWDARRRRWFTDQGWSHLSYTNNDLWAEPRALLEQLVAIQRRHGMAVRISSDEWTRYFPGRRAAG</sequence>
<dbReference type="Pfam" id="PF04480">
    <property type="entry name" value="DUF559"/>
    <property type="match status" value="1"/>
</dbReference>
<evidence type="ECO:0000313" key="2">
    <source>
        <dbReference type="EMBL" id="SSA34990.1"/>
    </source>
</evidence>
<name>A0A2Y8ZRH5_9MICO</name>
<dbReference type="EMBL" id="UESZ01000001">
    <property type="protein sequence ID" value="SSA34990.1"/>
    <property type="molecule type" value="Genomic_DNA"/>
</dbReference>
<dbReference type="RefSeq" id="WP_109685962.1">
    <property type="nucleotide sequence ID" value="NZ_QGDN01000001.1"/>
</dbReference>